<feature type="compositionally biased region" description="Gly residues" evidence="1">
    <location>
        <begin position="198"/>
        <end position="209"/>
    </location>
</feature>
<reference evidence="2 3" key="1">
    <citation type="submission" date="2024-09" db="EMBL/GenBank/DDBJ databases">
        <title>The Natural Products Discovery Center: Release of the First 8490 Sequenced Strains for Exploring Actinobacteria Biosynthetic Diversity.</title>
        <authorList>
            <person name="Kalkreuter E."/>
            <person name="Kautsar S.A."/>
            <person name="Yang D."/>
            <person name="Bader C.D."/>
            <person name="Teijaro C.N."/>
            <person name="Fluegel L."/>
            <person name="Davis C.M."/>
            <person name="Simpson J.R."/>
            <person name="Lauterbach L."/>
            <person name="Steele A.D."/>
            <person name="Gui C."/>
            <person name="Meng S."/>
            <person name="Li G."/>
            <person name="Viehrig K."/>
            <person name="Ye F."/>
            <person name="Su P."/>
            <person name="Kiefer A.F."/>
            <person name="Nichols A."/>
            <person name="Cepeda A.J."/>
            <person name="Yan W."/>
            <person name="Fan B."/>
            <person name="Jiang Y."/>
            <person name="Adhikari A."/>
            <person name="Zheng C.-J."/>
            <person name="Schuster L."/>
            <person name="Cowan T.M."/>
            <person name="Smanski M.J."/>
            <person name="Chevrette M.G."/>
            <person name="De Carvalho L.P.S."/>
            <person name="Shen B."/>
        </authorList>
    </citation>
    <scope>NUCLEOTIDE SEQUENCE [LARGE SCALE GENOMIC DNA]</scope>
    <source>
        <strain evidence="2 3">NPDC060353</strain>
    </source>
</reference>
<evidence type="ECO:0000256" key="1">
    <source>
        <dbReference type="SAM" id="MobiDB-lite"/>
    </source>
</evidence>
<name>A0ABW6G8L1_9PSEU</name>
<keyword evidence="3" id="KW-1185">Reference proteome</keyword>
<dbReference type="Proteomes" id="UP001598673">
    <property type="component" value="Unassembled WGS sequence"/>
</dbReference>
<feature type="compositionally biased region" description="Basic and acidic residues" evidence="1">
    <location>
        <begin position="147"/>
        <end position="157"/>
    </location>
</feature>
<comment type="caution">
    <text evidence="2">The sequence shown here is derived from an EMBL/GenBank/DDBJ whole genome shotgun (WGS) entry which is preliminary data.</text>
</comment>
<protein>
    <recommendedName>
        <fullName evidence="4">DUF222 domain-containing protein</fullName>
    </recommendedName>
</protein>
<accession>A0ABW6G8L1</accession>
<sequence>MTNPDAWMTPQIRDALAKLEEAEVDLDTRVAQAGQLAEQLPKGGLSQEDIQLIEQHARSKDAPRELRELQDRVDRGDLSWQDISAGRFLDDPQVRAALEHGVAGMQSAYTMVREGHELDEIIESGGPAVPTSNPDDGATDTEEPDDAAERDIFRGGRDTGGSRADDRPAAGGASDGSRDPRTGDPGVGDPGTDRPRGTAGGTGTGGAGSRGRDADAPDDDDYFGGSPFR</sequence>
<dbReference type="RefSeq" id="WP_258938181.1">
    <property type="nucleotide sequence ID" value="NZ_JANBBF010000014.1"/>
</dbReference>
<dbReference type="EMBL" id="JBHXCV010000013">
    <property type="protein sequence ID" value="MFD6795567.1"/>
    <property type="molecule type" value="Genomic_DNA"/>
</dbReference>
<proteinExistence type="predicted"/>
<gene>
    <name evidence="2" type="ORF">ACFWGY_19725</name>
</gene>
<organism evidence="2 3">
    <name type="scientific">Prauserella salsuginis</name>
    <dbReference type="NCBI Taxonomy" id="387889"/>
    <lineage>
        <taxon>Bacteria</taxon>
        <taxon>Bacillati</taxon>
        <taxon>Actinomycetota</taxon>
        <taxon>Actinomycetes</taxon>
        <taxon>Pseudonocardiales</taxon>
        <taxon>Pseudonocardiaceae</taxon>
        <taxon>Prauserella</taxon>
        <taxon>Prauserella salsuginis group</taxon>
    </lineage>
</organism>
<evidence type="ECO:0000313" key="2">
    <source>
        <dbReference type="EMBL" id="MFD6795567.1"/>
    </source>
</evidence>
<evidence type="ECO:0000313" key="3">
    <source>
        <dbReference type="Proteomes" id="UP001598673"/>
    </source>
</evidence>
<feature type="region of interest" description="Disordered" evidence="1">
    <location>
        <begin position="114"/>
        <end position="229"/>
    </location>
</feature>
<feature type="compositionally biased region" description="Acidic residues" evidence="1">
    <location>
        <begin position="137"/>
        <end position="146"/>
    </location>
</feature>
<evidence type="ECO:0008006" key="4">
    <source>
        <dbReference type="Google" id="ProtNLM"/>
    </source>
</evidence>